<dbReference type="PANTHER" id="PTHR43236:SF1">
    <property type="entry name" value="BLL7220 PROTEIN"/>
    <property type="match status" value="1"/>
</dbReference>
<dbReference type="InterPro" id="IPR001387">
    <property type="entry name" value="Cro/C1-type_HTH"/>
</dbReference>
<reference evidence="3 4" key="1">
    <citation type="journal article" date="2024" name="Fungal Genet. Biol.">
        <title>The porcine skin microbiome exhibits broad fungal antagonism.</title>
        <authorList>
            <person name="De La Cruz K.F."/>
            <person name="Townsend E.C."/>
            <person name="Alex Cheong J.Z."/>
            <person name="Salamzade R."/>
            <person name="Liu A."/>
            <person name="Sandstrom S."/>
            <person name="Davila E."/>
            <person name="Huang L."/>
            <person name="Xu K.H."/>
            <person name="Wu S.Y."/>
            <person name="Meudt J.J."/>
            <person name="Shanmuganayagam D."/>
            <person name="Gibson A.L.F."/>
            <person name="Kalan L.R."/>
        </authorList>
    </citation>
    <scope>NUCLEOTIDE SEQUENCE [LARGE SCALE GENOMIC DNA]</scope>
    <source>
        <strain evidence="3 4">LK2625</strain>
    </source>
</reference>
<gene>
    <name evidence="3" type="ORF">VVR66_13225</name>
</gene>
<protein>
    <submittedName>
        <fullName evidence="3">XRE family transcriptional regulator</fullName>
    </submittedName>
</protein>
<keyword evidence="4" id="KW-1185">Reference proteome</keyword>
<feature type="domain" description="HTH cro/C1-type" evidence="2">
    <location>
        <begin position="2"/>
        <end position="48"/>
    </location>
</feature>
<evidence type="ECO:0000259" key="2">
    <source>
        <dbReference type="PROSITE" id="PS50943"/>
    </source>
</evidence>
<dbReference type="EMBL" id="JAYWLU010000015">
    <property type="protein sequence ID" value="MEX3595678.1"/>
    <property type="molecule type" value="Genomic_DNA"/>
</dbReference>
<comment type="caution">
    <text evidence="3">The sequence shown here is derived from an EMBL/GenBank/DDBJ whole genome shotgun (WGS) entry which is preliminary data.</text>
</comment>
<dbReference type="InterPro" id="IPR010359">
    <property type="entry name" value="IrrE_HExxH"/>
</dbReference>
<sequence>MRRGLTKVELANILDVTERTIHKYETRGAPRATTEPLASALEFPSDYFSRSRAPSVESHGVNFRAGRSTTRSERDAAIAAGASGMEVNDWISGHFVLPKIDVPQLGEETPQLAAIMLREAWGLGTKPLPNSIQLCESHGIRVFGLPPLAESVDAYSLWHGDVPYMFLARRKTPERTRFDVAHELGHLVLHKHREVETTSQQEDEANRFASEFLIPRDSIAEYLPRNPTIDDIFKIKNAFKVSAMALTYAVHKAGRMTDWIYRTTCNKLGQLGYRTGEPNGMDHFEQSKVFPQVFASEKHGQVDVDRIASELSLPADDVHALTLGSQLRVVGATAPKEGPQVNPQPDPSPRRHLHLVR</sequence>
<dbReference type="PANTHER" id="PTHR43236">
    <property type="entry name" value="ANTITOXIN HIGA1"/>
    <property type="match status" value="1"/>
</dbReference>
<name>A0ABV3V5J9_9MICC</name>
<proteinExistence type="predicted"/>
<accession>A0ABV3V5J9</accession>
<dbReference type="Proteomes" id="UP001558481">
    <property type="component" value="Unassembled WGS sequence"/>
</dbReference>
<organism evidence="3 4">
    <name type="scientific">Kocuria carniphila</name>
    <dbReference type="NCBI Taxonomy" id="262208"/>
    <lineage>
        <taxon>Bacteria</taxon>
        <taxon>Bacillati</taxon>
        <taxon>Actinomycetota</taxon>
        <taxon>Actinomycetes</taxon>
        <taxon>Micrococcales</taxon>
        <taxon>Micrococcaceae</taxon>
        <taxon>Kocuria</taxon>
    </lineage>
</organism>
<dbReference type="Pfam" id="PF06114">
    <property type="entry name" value="Peptidase_M78"/>
    <property type="match status" value="1"/>
</dbReference>
<dbReference type="CDD" id="cd00093">
    <property type="entry name" value="HTH_XRE"/>
    <property type="match status" value="1"/>
</dbReference>
<evidence type="ECO:0000256" key="1">
    <source>
        <dbReference type="SAM" id="MobiDB-lite"/>
    </source>
</evidence>
<evidence type="ECO:0000313" key="4">
    <source>
        <dbReference type="Proteomes" id="UP001558481"/>
    </source>
</evidence>
<dbReference type="InterPro" id="IPR052345">
    <property type="entry name" value="Rad_response_metalloprotease"/>
</dbReference>
<dbReference type="RefSeq" id="WP_238663264.1">
    <property type="nucleotide sequence ID" value="NZ_CAUREL010000001.1"/>
</dbReference>
<dbReference type="PROSITE" id="PS50943">
    <property type="entry name" value="HTH_CROC1"/>
    <property type="match status" value="1"/>
</dbReference>
<dbReference type="Gene3D" id="1.10.10.2910">
    <property type="match status" value="1"/>
</dbReference>
<evidence type="ECO:0000313" key="3">
    <source>
        <dbReference type="EMBL" id="MEX3595678.1"/>
    </source>
</evidence>
<feature type="region of interest" description="Disordered" evidence="1">
    <location>
        <begin position="335"/>
        <end position="357"/>
    </location>
</feature>